<reference evidence="2" key="1">
    <citation type="submission" date="2022-10" db="EMBL/GenBank/DDBJ databases">
        <title>Tapping the CABI collections for fungal endophytes: first genome assemblies for Collariella, Neodidymelliopsis, Ascochyta clinopodiicola, Didymella pomorum, Didymosphaeria variabile, Neocosmospora piperis and Neocucurbitaria cava.</title>
        <authorList>
            <person name="Hill R."/>
        </authorList>
    </citation>
    <scope>NUCLEOTIDE SEQUENCE</scope>
    <source>
        <strain evidence="2">IMI 366586</strain>
    </source>
</reference>
<dbReference type="Proteomes" id="UP001140502">
    <property type="component" value="Unassembled WGS sequence"/>
</dbReference>
<organism evidence="2 3">
    <name type="scientific">Fusarium piperis</name>
    <dbReference type="NCBI Taxonomy" id="1435070"/>
    <lineage>
        <taxon>Eukaryota</taxon>
        <taxon>Fungi</taxon>
        <taxon>Dikarya</taxon>
        <taxon>Ascomycota</taxon>
        <taxon>Pezizomycotina</taxon>
        <taxon>Sordariomycetes</taxon>
        <taxon>Hypocreomycetidae</taxon>
        <taxon>Hypocreales</taxon>
        <taxon>Nectriaceae</taxon>
        <taxon>Fusarium</taxon>
        <taxon>Fusarium solani species complex</taxon>
    </lineage>
</organism>
<keyword evidence="1" id="KW-0732">Signal</keyword>
<gene>
    <name evidence="2" type="ORF">N0V84_008040</name>
</gene>
<sequence length="95" mass="10356">MKFFGVIATVFGLLSAAQAEWHCTCSRVTSQGEALVTAFGICNDLKGRRCNAGNSFTCQTPSPITDKQCTERYGRDNTGRIIAQWRAVCEEGTVC</sequence>
<protein>
    <submittedName>
        <fullName evidence="2">Uncharacterized protein</fullName>
    </submittedName>
</protein>
<accession>A0A9W8W8W5</accession>
<comment type="caution">
    <text evidence="2">The sequence shown here is derived from an EMBL/GenBank/DDBJ whole genome shotgun (WGS) entry which is preliminary data.</text>
</comment>
<feature type="signal peptide" evidence="1">
    <location>
        <begin position="1"/>
        <end position="19"/>
    </location>
</feature>
<proteinExistence type="predicted"/>
<feature type="chain" id="PRO_5040913992" evidence="1">
    <location>
        <begin position="20"/>
        <end position="95"/>
    </location>
</feature>
<evidence type="ECO:0000256" key="1">
    <source>
        <dbReference type="SAM" id="SignalP"/>
    </source>
</evidence>
<keyword evidence="3" id="KW-1185">Reference proteome</keyword>
<dbReference type="EMBL" id="JAPEUR010000189">
    <property type="protein sequence ID" value="KAJ4316042.1"/>
    <property type="molecule type" value="Genomic_DNA"/>
</dbReference>
<evidence type="ECO:0000313" key="3">
    <source>
        <dbReference type="Proteomes" id="UP001140502"/>
    </source>
</evidence>
<dbReference type="AlphaFoldDB" id="A0A9W8W8W5"/>
<name>A0A9W8W8W5_9HYPO</name>
<evidence type="ECO:0000313" key="2">
    <source>
        <dbReference type="EMBL" id="KAJ4316042.1"/>
    </source>
</evidence>